<evidence type="ECO:0000313" key="2">
    <source>
        <dbReference type="EMBL" id="KAH9845811.1"/>
    </source>
</evidence>
<dbReference type="PANTHER" id="PTHR42345:SF2">
    <property type="entry name" value="HELICASE-LIKE PROTEIN"/>
    <property type="match status" value="1"/>
</dbReference>
<accession>A0A9W7W859</accession>
<name>A0A9W7W859_9PEZI</name>
<dbReference type="PANTHER" id="PTHR42345">
    <property type="entry name" value="TPR_REGION DOMAIN-CONTAINING PROTEIN"/>
    <property type="match status" value="1"/>
</dbReference>
<protein>
    <submittedName>
        <fullName evidence="2">Uncharacterized protein</fullName>
    </submittedName>
</protein>
<reference evidence="2 3" key="1">
    <citation type="journal article" date="2018" name="IMA Fungus">
        <title>IMA Genome-F 10: Nine draft genome sequences of Claviceps purpurea s.lat., including C. arundinis, C. humidiphila, and C. cf. spartinae, pseudomolecules for the pitch canker pathogen Fusarium circinatum, draft genome of Davidsoniella eucalypti, Grosmannia galeiformis, Quambalaria eucalypti, and Teratosphaeria destructans.</title>
        <authorList>
            <person name="Wingfield B.D."/>
            <person name="Liu M."/>
            <person name="Nguyen H.D."/>
            <person name="Lane F.A."/>
            <person name="Morgan S.W."/>
            <person name="De Vos L."/>
            <person name="Wilken P.M."/>
            <person name="Duong T.A."/>
            <person name="Aylward J."/>
            <person name="Coetzee M.P."/>
            <person name="Dadej K."/>
            <person name="De Beer Z.W."/>
            <person name="Findlay W."/>
            <person name="Havenga M."/>
            <person name="Kolarik M."/>
            <person name="Menzies J.G."/>
            <person name="Naidoo K."/>
            <person name="Pochopski O."/>
            <person name="Shoukouhi P."/>
            <person name="Santana Q.C."/>
            <person name="Seifert K.A."/>
            <person name="Soal N."/>
            <person name="Steenkamp E.T."/>
            <person name="Tatham C.T."/>
            <person name="van der Nest M.A."/>
            <person name="Wingfield M.J."/>
        </authorList>
    </citation>
    <scope>NUCLEOTIDE SEQUENCE [LARGE SCALE GENOMIC DNA]</scope>
    <source>
        <strain evidence="2">CMW44962</strain>
    </source>
</reference>
<feature type="compositionally biased region" description="Basic and acidic residues" evidence="1">
    <location>
        <begin position="111"/>
        <end position="121"/>
    </location>
</feature>
<feature type="region of interest" description="Disordered" evidence="1">
    <location>
        <begin position="924"/>
        <end position="954"/>
    </location>
</feature>
<dbReference type="OrthoDB" id="5420387at2759"/>
<feature type="region of interest" description="Disordered" evidence="1">
    <location>
        <begin position="1"/>
        <end position="63"/>
    </location>
</feature>
<organism evidence="2 3">
    <name type="scientific">Teratosphaeria destructans</name>
    <dbReference type="NCBI Taxonomy" id="418781"/>
    <lineage>
        <taxon>Eukaryota</taxon>
        <taxon>Fungi</taxon>
        <taxon>Dikarya</taxon>
        <taxon>Ascomycota</taxon>
        <taxon>Pezizomycotina</taxon>
        <taxon>Dothideomycetes</taxon>
        <taxon>Dothideomycetidae</taxon>
        <taxon>Mycosphaerellales</taxon>
        <taxon>Teratosphaeriaceae</taxon>
        <taxon>Teratosphaeria</taxon>
    </lineage>
</organism>
<feature type="compositionally biased region" description="Polar residues" evidence="1">
    <location>
        <begin position="27"/>
        <end position="38"/>
    </location>
</feature>
<reference evidence="2 3" key="2">
    <citation type="journal article" date="2021" name="Curr. Genet.">
        <title>Genetic response to nitrogen starvation in the aggressive Eucalyptus foliar pathogen Teratosphaeria destructans.</title>
        <authorList>
            <person name="Havenga M."/>
            <person name="Wingfield B.D."/>
            <person name="Wingfield M.J."/>
            <person name="Dreyer L.L."/>
            <person name="Roets F."/>
            <person name="Aylward J."/>
        </authorList>
    </citation>
    <scope>NUCLEOTIDE SEQUENCE [LARGE SCALE GENOMIC DNA]</scope>
    <source>
        <strain evidence="2">CMW44962</strain>
    </source>
</reference>
<dbReference type="EMBL" id="RIBY02000001">
    <property type="protein sequence ID" value="KAH9845811.1"/>
    <property type="molecule type" value="Genomic_DNA"/>
</dbReference>
<gene>
    <name evidence="2" type="ORF">Tdes44962_MAKER00021</name>
</gene>
<dbReference type="Proteomes" id="UP001138500">
    <property type="component" value="Unassembled WGS sequence"/>
</dbReference>
<keyword evidence="3" id="KW-1185">Reference proteome</keyword>
<comment type="caution">
    <text evidence="2">The sequence shown here is derived from an EMBL/GenBank/DDBJ whole genome shotgun (WGS) entry which is preliminary data.</text>
</comment>
<feature type="region of interest" description="Disordered" evidence="1">
    <location>
        <begin position="76"/>
        <end position="121"/>
    </location>
</feature>
<evidence type="ECO:0000313" key="3">
    <source>
        <dbReference type="Proteomes" id="UP001138500"/>
    </source>
</evidence>
<sequence length="1065" mass="116751">MRLRPPFGKRSQTLVEDDSKAVKVDMPSNSAGNGSSSRKQPRRAATSPALQLHQRDTVQKQSKKRIMQDFFRSLRPSNAAARQHPAKAQDHRSRVSKTHASSSRRNSRHALPHDLSRSRSRRSFDISDDVLNRLLGPPKSVKEVGGRDSIQSDQFLLKQRIKASSRKASANGTLASSGLTQAQRHRRVLSAEEVEQLLSGTSCFSVVDGRPRVTSQGDDDVSGADWSRLDHETFGLCTLDGRVSRARATKGDTQEVPNMLSANGLDPGTVGFEHFLQVPLADSNALSDELDCFQRRRLLVNEPDQLGLRELNVEALIDRLVELSDLRVLQHEKVEDGRVLLSGRRIDELGEDLFRRLVDAELGISAAGTGSVTIGTQVEALQKVLNEEEVWYNFSQAVWRLRVGELLFVEQDDLSRSNQRETPSDRDLLLLQITLAAELLVRLDALHDLAEHHESSPEVSEDDREVISVVPTLKVQWDLVLAQRFLDNLALYADVRDGTNKTTNRASLFSANSFATAKTSAPDSEPAAEPVFQPKSAEKHLDGLVYFAKAICWPHAREVKDLLVPTSSAHDTVGEEVKGLQPEERRVSHLSGLSVYMTPLSSPTIIPQLPDLPAQYAKFAARTDDGSDASPEQKPCKLPARSRVISEHKVQLQVPGLPQVGDAYKSMGWLSRSWLSGLVLPGDSAGHLLLGALIENSPDALRVLGHVAYLQDGFQYAGYMYWSKKNVLARVLAPNKGVRECMGWISMPIERMLEGSKIKDGWVRLEVEGAPSRDLVRSRIQNPQAVASDSDPLCGLETGKLQAGDFVWPLDGPPVMGNEVKYHGLSFRERSISGRRLSSATDLTKQLMAEGSSAAPGQKKREGSMAKVTFGSPINSRLAKLELLLLYDVQFIASYPCYPQPARSPPSSRPLSIINRGSKAASSVAGSEDLASTDSVRAADTTQPNAHSSGSTFNLKDVEKELPRPPAHALHINYTFEVVPVATLLSASAESRSRAVSRAEERPKTAVAEEVVVLDCRGTEDLELLARAWCAKVGENALVGKSGRTCLACCVREARALGVCVVIRT</sequence>
<proteinExistence type="predicted"/>
<dbReference type="AlphaFoldDB" id="A0A9W7W859"/>
<evidence type="ECO:0000256" key="1">
    <source>
        <dbReference type="SAM" id="MobiDB-lite"/>
    </source>
</evidence>